<evidence type="ECO:0000313" key="3">
    <source>
        <dbReference type="Proteomes" id="UP000067434"/>
    </source>
</evidence>
<dbReference type="SMART" id="SM00966">
    <property type="entry name" value="SpoVT_AbrB"/>
    <property type="match status" value="1"/>
</dbReference>
<dbReference type="PATRIC" id="fig|1550241.5.peg.560"/>
<evidence type="ECO:0000313" key="2">
    <source>
        <dbReference type="EMBL" id="AKG38398.1"/>
    </source>
</evidence>
<protein>
    <recommendedName>
        <fullName evidence="1">SpoVT-AbrB domain-containing protein</fullName>
    </recommendedName>
</protein>
<dbReference type="GeneID" id="25401109"/>
<dbReference type="InterPro" id="IPR007159">
    <property type="entry name" value="SpoVT-AbrB_dom"/>
</dbReference>
<dbReference type="GO" id="GO:0003677">
    <property type="term" value="F:DNA binding"/>
    <property type="evidence" value="ECO:0007669"/>
    <property type="project" value="InterPro"/>
</dbReference>
<dbReference type="AlphaFoldDB" id="A0A0F7FH10"/>
<dbReference type="EMBL" id="CP009961">
    <property type="protein sequence ID" value="AKG38398.1"/>
    <property type="molecule type" value="Genomic_DNA"/>
</dbReference>
<dbReference type="Proteomes" id="UP000067434">
    <property type="component" value="Chromosome"/>
</dbReference>
<evidence type="ECO:0000259" key="1">
    <source>
        <dbReference type="PROSITE" id="PS51740"/>
    </source>
</evidence>
<organism evidence="2 3">
    <name type="scientific">Infirmifilum uzonense</name>
    <dbReference type="NCBI Taxonomy" id="1550241"/>
    <lineage>
        <taxon>Archaea</taxon>
        <taxon>Thermoproteota</taxon>
        <taxon>Thermoprotei</taxon>
        <taxon>Thermofilales</taxon>
        <taxon>Thermofilaceae</taxon>
        <taxon>Infirmifilum</taxon>
    </lineage>
</organism>
<keyword evidence="3" id="KW-1185">Reference proteome</keyword>
<dbReference type="InterPro" id="IPR037914">
    <property type="entry name" value="SpoVT-AbrB_sf"/>
</dbReference>
<dbReference type="HOGENOM" id="CLU_158484_6_0_2"/>
<reference evidence="2 3" key="1">
    <citation type="journal article" date="2015" name="Stand. Genomic Sci.">
        <title>Complete genome sequence of and proposal of Thermofilum uzonense sp. nov. a novel hyperthermophilic crenarchaeon and emended description of the genus Thermofilum.</title>
        <authorList>
            <person name="Toshchakov S.V."/>
            <person name="Korzhenkov A.A."/>
            <person name="Samarov N.I."/>
            <person name="Mazunin I.O."/>
            <person name="Mozhey O.I."/>
            <person name="Shmyr I.S."/>
            <person name="Derbikova K.S."/>
            <person name="Taranov E.A."/>
            <person name="Dominova I.N."/>
            <person name="Bonch-Osmolovskaya E.A."/>
            <person name="Patrushev M.V."/>
            <person name="Podosokorskaya O.A."/>
            <person name="Kublanov I.V."/>
        </authorList>
    </citation>
    <scope>NUCLEOTIDE SEQUENCE [LARGE SCALE GENOMIC DNA]</scope>
    <source>
        <strain evidence="2 3">1807-2</strain>
    </source>
</reference>
<dbReference type="KEGG" id="thf:MA03_02720"/>
<dbReference type="PROSITE" id="PS51740">
    <property type="entry name" value="SPOVT_ABRB"/>
    <property type="match status" value="1"/>
</dbReference>
<dbReference type="SUPFAM" id="SSF89447">
    <property type="entry name" value="AbrB/MazE/MraZ-like"/>
    <property type="match status" value="1"/>
</dbReference>
<name>A0A0F7FH10_9CREN</name>
<dbReference type="OrthoDB" id="31556at2157"/>
<feature type="domain" description="SpoVT-AbrB" evidence="1">
    <location>
        <begin position="2"/>
        <end position="46"/>
    </location>
</feature>
<dbReference type="RefSeq" id="WP_052883801.1">
    <property type="nucleotide sequence ID" value="NZ_CP009961.1"/>
</dbReference>
<accession>A0A0F7FH10</accession>
<gene>
    <name evidence="2" type="ORF">MA03_02720</name>
</gene>
<proteinExistence type="predicted"/>
<dbReference type="Pfam" id="PF04014">
    <property type="entry name" value="MazE_antitoxin"/>
    <property type="match status" value="1"/>
</dbReference>
<sequence length="80" mass="9181">MEVLLRIRKKGVLILPKSLREAAGIEEGEVLAEARDGFIVLRPFKLKEVEVDRRIVDELLREEGELERRKMNGILREVGG</sequence>